<feature type="region of interest" description="Disordered" evidence="1">
    <location>
        <begin position="371"/>
        <end position="397"/>
    </location>
</feature>
<dbReference type="Pfam" id="PF07637">
    <property type="entry name" value="PSD5"/>
    <property type="match status" value="1"/>
</dbReference>
<dbReference type="InterPro" id="IPR013043">
    <property type="entry name" value="DUF1595"/>
</dbReference>
<feature type="domain" description="DUF1592" evidence="5">
    <location>
        <begin position="497"/>
        <end position="624"/>
    </location>
</feature>
<evidence type="ECO:0000259" key="6">
    <source>
        <dbReference type="Pfam" id="PF07637"/>
    </source>
</evidence>
<dbReference type="EMBL" id="UINC01001209">
    <property type="protein sequence ID" value="SUZ74395.1"/>
    <property type="molecule type" value="Genomic_DNA"/>
</dbReference>
<name>A0A381Q4Y0_9ZZZZ</name>
<dbReference type="Pfam" id="PF07631">
    <property type="entry name" value="PSD4"/>
    <property type="match status" value="1"/>
</dbReference>
<evidence type="ECO:0000313" key="7">
    <source>
        <dbReference type="EMBL" id="SUZ74395.1"/>
    </source>
</evidence>
<organism evidence="7">
    <name type="scientific">marine metagenome</name>
    <dbReference type="NCBI Taxonomy" id="408172"/>
    <lineage>
        <taxon>unclassified sequences</taxon>
        <taxon>metagenomes</taxon>
        <taxon>ecological metagenomes</taxon>
    </lineage>
</organism>
<feature type="domain" description="DUF1595" evidence="6">
    <location>
        <begin position="423"/>
        <end position="483"/>
    </location>
</feature>
<dbReference type="InterPro" id="IPR013036">
    <property type="entry name" value="DUF1587"/>
</dbReference>
<dbReference type="InterPro" id="IPR011478">
    <property type="entry name" value="DUF1585"/>
</dbReference>
<dbReference type="Pfam" id="PF07626">
    <property type="entry name" value="PSD3"/>
    <property type="match status" value="1"/>
</dbReference>
<evidence type="ECO:0000259" key="5">
    <source>
        <dbReference type="Pfam" id="PF07631"/>
    </source>
</evidence>
<reference evidence="7" key="1">
    <citation type="submission" date="2018-05" db="EMBL/GenBank/DDBJ databases">
        <authorList>
            <person name="Lanie J.A."/>
            <person name="Ng W.-L."/>
            <person name="Kazmierczak K.M."/>
            <person name="Andrzejewski T.M."/>
            <person name="Davidsen T.M."/>
            <person name="Wayne K.J."/>
            <person name="Tettelin H."/>
            <person name="Glass J.I."/>
            <person name="Rusch D."/>
            <person name="Podicherti R."/>
            <person name="Tsui H.-C.T."/>
            <person name="Winkler M.E."/>
        </authorList>
    </citation>
    <scope>NUCLEOTIDE SEQUENCE</scope>
</reference>
<dbReference type="InterPro" id="IPR013039">
    <property type="entry name" value="DUF1588"/>
</dbReference>
<feature type="domain" description="DUF1585" evidence="2">
    <location>
        <begin position="757"/>
        <end position="828"/>
    </location>
</feature>
<sequence length="835" mass="91808">MMSLPLARAVTVGVLCLSWAASSSGQTQTPGPLATTPSIAQTSTADAVATYRALLDRYCVTCHNARLRTSDLALDELDLSDVGATPRVWEQVVHKLRGDLMPPPGRPRPDRVRYDGFRTWLETALDQWGAVNPEPGRVPTHRLNRVEYTNAVRDLLSLEVDAETLLPADDTGHGFDNLAGTLALSPALMERYLSAARRISRLAVGDPTIPASFTSKTYAVPITLTQNDRMSENLPFGSRGGLSVRHRFPLDGDYIIRVRLTRSVYEYIVNLDEAHDLDVRVDGHRVARFQVGGEQRGTPAPVSFSGTFVAASGTGYPTQAWDDYRTSADAELEVRFNATAGTRNVGVSFIGKTWESEGILQPALREYGATVTETTDTSSRPEGPGVGTVTIDGPFDTTGPGYTPSRARLFVCRPTDPADEADCARSIFATLARRAYRRPLTEQDLEPILPFFETGHAKGGFDEGIRAGLERILIDPEFLFRIERDPGDALPGSIYRLSDVELASRLSFFLWSSIPDDELLDLAARGQLRDPATLERQVQRMLADTRSKALIDNFASQWLTLRSVRGIAPDPNLFPNFDENLRRAFQQETTLFLDSQIRGNRSVTELLHADYTFLNERLARHYGIAGVLGSRFRRVQMDDDRRVGLLGHGSVLAVTSYGNRTSPVLRAKWLLDNVLGTPPPPPPANIPALPGENETGTPRSVRERLAQHRRSPACAACHAAMDPLGFALENFDAVGRWRATDAGVTINASAVLADGTTRFEGPAGLRKVLAGRSEQFVETVTEKLLTYALGRGLEYYDRPVVRAIVRAADDDDHRWSSVILGIATSAPFQMRRSES</sequence>
<feature type="domain" description="DUF1587" evidence="3">
    <location>
        <begin position="142"/>
        <end position="204"/>
    </location>
</feature>
<gene>
    <name evidence="7" type="ORF">METZ01_LOCUS27249</name>
</gene>
<dbReference type="InterPro" id="IPR013042">
    <property type="entry name" value="DUF1592"/>
</dbReference>
<accession>A0A381Q4Y0</accession>
<protein>
    <recommendedName>
        <fullName evidence="8">Cytochrome c domain-containing protein</fullName>
    </recommendedName>
</protein>
<evidence type="ECO:0000259" key="4">
    <source>
        <dbReference type="Pfam" id="PF07627"/>
    </source>
</evidence>
<evidence type="ECO:0000259" key="3">
    <source>
        <dbReference type="Pfam" id="PF07626"/>
    </source>
</evidence>
<feature type="compositionally biased region" description="Polar residues" evidence="1">
    <location>
        <begin position="371"/>
        <end position="380"/>
    </location>
</feature>
<proteinExistence type="predicted"/>
<dbReference type="Pfam" id="PF07627">
    <property type="entry name" value="PSCyt3"/>
    <property type="match status" value="1"/>
</dbReference>
<feature type="domain" description="DUF1588" evidence="4">
    <location>
        <begin position="642"/>
        <end position="741"/>
    </location>
</feature>
<evidence type="ECO:0000259" key="2">
    <source>
        <dbReference type="Pfam" id="PF07624"/>
    </source>
</evidence>
<evidence type="ECO:0000256" key="1">
    <source>
        <dbReference type="SAM" id="MobiDB-lite"/>
    </source>
</evidence>
<dbReference type="Pfam" id="PF07624">
    <property type="entry name" value="PSD2"/>
    <property type="match status" value="1"/>
</dbReference>
<evidence type="ECO:0008006" key="8">
    <source>
        <dbReference type="Google" id="ProtNLM"/>
    </source>
</evidence>
<dbReference type="AlphaFoldDB" id="A0A381Q4Y0"/>